<gene>
    <name evidence="8" type="ORF">GS660_14615</name>
</gene>
<dbReference type="PANTHER" id="PTHR30106:SF2">
    <property type="entry name" value="UPF0324 INNER MEMBRANE PROTEIN YEIH"/>
    <property type="match status" value="1"/>
</dbReference>
<evidence type="ECO:0000256" key="7">
    <source>
        <dbReference type="SAM" id="Phobius"/>
    </source>
</evidence>
<evidence type="ECO:0000256" key="5">
    <source>
        <dbReference type="ARBA" id="ARBA00022989"/>
    </source>
</evidence>
<feature type="transmembrane region" description="Helical" evidence="7">
    <location>
        <begin position="43"/>
        <end position="61"/>
    </location>
</feature>
<dbReference type="EMBL" id="WWNR01000009">
    <property type="protein sequence ID" value="MZQ90326.1"/>
    <property type="molecule type" value="Genomic_DNA"/>
</dbReference>
<keyword evidence="4 7" id="KW-0812">Transmembrane</keyword>
<dbReference type="Proteomes" id="UP000477083">
    <property type="component" value="Unassembled WGS sequence"/>
</dbReference>
<organism evidence="8 9">
    <name type="scientific">Frigidibacter albus</name>
    <dbReference type="NCBI Taxonomy" id="1465486"/>
    <lineage>
        <taxon>Bacteria</taxon>
        <taxon>Pseudomonadati</taxon>
        <taxon>Pseudomonadota</taxon>
        <taxon>Alphaproteobacteria</taxon>
        <taxon>Rhodobacterales</taxon>
        <taxon>Paracoccaceae</taxon>
        <taxon>Frigidibacter</taxon>
    </lineage>
</organism>
<keyword evidence="9" id="KW-1185">Reference proteome</keyword>
<feature type="transmembrane region" description="Helical" evidence="7">
    <location>
        <begin position="314"/>
        <end position="335"/>
    </location>
</feature>
<evidence type="ECO:0000256" key="1">
    <source>
        <dbReference type="ARBA" id="ARBA00004651"/>
    </source>
</evidence>
<evidence type="ECO:0000256" key="2">
    <source>
        <dbReference type="ARBA" id="ARBA00007977"/>
    </source>
</evidence>
<feature type="transmembrane region" description="Helical" evidence="7">
    <location>
        <begin position="161"/>
        <end position="188"/>
    </location>
</feature>
<dbReference type="PANTHER" id="PTHR30106">
    <property type="entry name" value="INNER MEMBRANE PROTEIN YEIH-RELATED"/>
    <property type="match status" value="1"/>
</dbReference>
<feature type="transmembrane region" description="Helical" evidence="7">
    <location>
        <begin position="126"/>
        <end position="149"/>
    </location>
</feature>
<feature type="transmembrane region" description="Helical" evidence="7">
    <location>
        <begin position="20"/>
        <end position="37"/>
    </location>
</feature>
<dbReference type="AlphaFoldDB" id="A0A6L8VKU1"/>
<dbReference type="RefSeq" id="WP_161347714.1">
    <property type="nucleotide sequence ID" value="NZ_BMGW01000009.1"/>
</dbReference>
<dbReference type="OrthoDB" id="5393513at2"/>
<evidence type="ECO:0000313" key="8">
    <source>
        <dbReference type="EMBL" id="MZQ90326.1"/>
    </source>
</evidence>
<dbReference type="Pfam" id="PF03601">
    <property type="entry name" value="Cons_hypoth698"/>
    <property type="match status" value="1"/>
</dbReference>
<evidence type="ECO:0000313" key="9">
    <source>
        <dbReference type="Proteomes" id="UP000477083"/>
    </source>
</evidence>
<feature type="transmembrane region" description="Helical" evidence="7">
    <location>
        <begin position="256"/>
        <end position="278"/>
    </location>
</feature>
<name>A0A6L8VKU1_9RHOB</name>
<evidence type="ECO:0000256" key="3">
    <source>
        <dbReference type="ARBA" id="ARBA00022475"/>
    </source>
</evidence>
<feature type="transmembrane region" description="Helical" evidence="7">
    <location>
        <begin position="96"/>
        <end position="119"/>
    </location>
</feature>
<accession>A0A6L8VKU1</accession>
<evidence type="ECO:0000256" key="4">
    <source>
        <dbReference type="ARBA" id="ARBA00022692"/>
    </source>
</evidence>
<comment type="subcellular location">
    <subcellularLocation>
        <location evidence="1">Cell membrane</location>
        <topology evidence="1">Multi-pass membrane protein</topology>
    </subcellularLocation>
</comment>
<proteinExistence type="inferred from homology"/>
<dbReference type="InterPro" id="IPR018383">
    <property type="entry name" value="UPF0324_pro"/>
</dbReference>
<protein>
    <submittedName>
        <fullName evidence="8">Putative sulfate exporter family transporter</fullName>
    </submittedName>
</protein>
<evidence type="ECO:0000256" key="6">
    <source>
        <dbReference type="ARBA" id="ARBA00023136"/>
    </source>
</evidence>
<comment type="similarity">
    <text evidence="2">Belongs to the UPF0324 family.</text>
</comment>
<sequence>MSPPDPLPTRPFARAWFGEVKGGLLLAVTIAFAASFLSEHYGAPAMLFALLLGMAFNFMAADPRATPGIALSSQTVLRLGVGLLGLRLTFGDIADLGLVAVLGAAGLLLLTLGAGVLIARMFGRSLAFGLLTGGSVAICGASAALAIAAVLPRRHLSEQDVLFTVVGVTALSTVAMVLYPVLFAALGLSEVQSGWLIGATVHDVAQVVGAGYSIGEEAGNIATFTKLLRVAMLPVVLMVVSLAFRNEARGGAGLPWFVLLFVGLMLVRNLLPIPLLILEAVNEASRFLLLTAIAALGVKTSLKEMFAAGMQGFAVIGLETLLLLGMALGLVGLVWG</sequence>
<keyword evidence="5 7" id="KW-1133">Transmembrane helix</keyword>
<dbReference type="GO" id="GO:0005886">
    <property type="term" value="C:plasma membrane"/>
    <property type="evidence" value="ECO:0007669"/>
    <property type="project" value="UniProtKB-SubCell"/>
</dbReference>
<feature type="transmembrane region" description="Helical" evidence="7">
    <location>
        <begin position="227"/>
        <end position="244"/>
    </location>
</feature>
<comment type="caution">
    <text evidence="8">The sequence shown here is derived from an EMBL/GenBank/DDBJ whole genome shotgun (WGS) entry which is preliminary data.</text>
</comment>
<keyword evidence="3" id="KW-1003">Cell membrane</keyword>
<reference evidence="8 9" key="1">
    <citation type="submission" date="2020-01" db="EMBL/GenBank/DDBJ databases">
        <title>Frigidibacter albus SP32T (=CGMCC 1.13995T).</title>
        <authorList>
            <person name="Liao X."/>
        </authorList>
    </citation>
    <scope>NUCLEOTIDE SEQUENCE [LARGE SCALE GENOMIC DNA]</scope>
    <source>
        <strain evidence="8 9">SP32</strain>
    </source>
</reference>
<keyword evidence="6 7" id="KW-0472">Membrane</keyword>